<dbReference type="InParanoid" id="A0A2P5F9W1"/>
<keyword evidence="3 8" id="KW-0732">Signal</keyword>
<dbReference type="EMBL" id="JXTC01000050">
    <property type="protein sequence ID" value="PON94582.1"/>
    <property type="molecule type" value="Genomic_DNA"/>
</dbReference>
<dbReference type="FunFam" id="2.40.70.10:FF:000021">
    <property type="entry name" value="Aspartyl protease AED1"/>
    <property type="match status" value="1"/>
</dbReference>
<dbReference type="PANTHER" id="PTHR13683:SF750">
    <property type="entry name" value="ASPARTYL PROTEASE AED1"/>
    <property type="match status" value="1"/>
</dbReference>
<dbReference type="InterPro" id="IPR001461">
    <property type="entry name" value="Aspartic_peptidase_A1"/>
</dbReference>
<dbReference type="InterPro" id="IPR032861">
    <property type="entry name" value="TAXi_N"/>
</dbReference>
<evidence type="ECO:0000256" key="7">
    <source>
        <dbReference type="PIRSR" id="PIRSR601461-1"/>
    </source>
</evidence>
<feature type="chain" id="PRO_5015127334" evidence="8">
    <location>
        <begin position="31"/>
        <end position="496"/>
    </location>
</feature>
<dbReference type="InterPro" id="IPR033121">
    <property type="entry name" value="PEPTIDASE_A1"/>
</dbReference>
<dbReference type="GO" id="GO:0004190">
    <property type="term" value="F:aspartic-type endopeptidase activity"/>
    <property type="evidence" value="ECO:0007669"/>
    <property type="project" value="UniProtKB-KW"/>
</dbReference>
<gene>
    <name evidence="10" type="ORF">TorRG33x02_096170</name>
</gene>
<dbReference type="FunCoup" id="A0A2P5F9W1">
    <property type="interactions" value="56"/>
</dbReference>
<protein>
    <submittedName>
        <fullName evidence="10">Aspartic peptidase</fullName>
    </submittedName>
</protein>
<comment type="caution">
    <text evidence="10">The sequence shown here is derived from an EMBL/GenBank/DDBJ whole genome shotgun (WGS) entry which is preliminary data.</text>
</comment>
<evidence type="ECO:0000256" key="5">
    <source>
        <dbReference type="ARBA" id="ARBA00022801"/>
    </source>
</evidence>
<feature type="active site" evidence="7">
    <location>
        <position position="168"/>
    </location>
</feature>
<evidence type="ECO:0000256" key="4">
    <source>
        <dbReference type="ARBA" id="ARBA00022750"/>
    </source>
</evidence>
<comment type="similarity">
    <text evidence="1">Belongs to the peptidase A1 family.</text>
</comment>
<evidence type="ECO:0000256" key="3">
    <source>
        <dbReference type="ARBA" id="ARBA00022729"/>
    </source>
</evidence>
<evidence type="ECO:0000313" key="11">
    <source>
        <dbReference type="Proteomes" id="UP000237000"/>
    </source>
</evidence>
<evidence type="ECO:0000259" key="9">
    <source>
        <dbReference type="PROSITE" id="PS51767"/>
    </source>
</evidence>
<keyword evidence="5" id="KW-0378">Hydrolase</keyword>
<evidence type="ECO:0000313" key="10">
    <source>
        <dbReference type="EMBL" id="PON94582.1"/>
    </source>
</evidence>
<organism evidence="10 11">
    <name type="scientific">Trema orientale</name>
    <name type="common">Charcoal tree</name>
    <name type="synonym">Celtis orientalis</name>
    <dbReference type="NCBI Taxonomy" id="63057"/>
    <lineage>
        <taxon>Eukaryota</taxon>
        <taxon>Viridiplantae</taxon>
        <taxon>Streptophyta</taxon>
        <taxon>Embryophyta</taxon>
        <taxon>Tracheophyta</taxon>
        <taxon>Spermatophyta</taxon>
        <taxon>Magnoliopsida</taxon>
        <taxon>eudicotyledons</taxon>
        <taxon>Gunneridae</taxon>
        <taxon>Pentapetalae</taxon>
        <taxon>rosids</taxon>
        <taxon>fabids</taxon>
        <taxon>Rosales</taxon>
        <taxon>Cannabaceae</taxon>
        <taxon>Trema</taxon>
    </lineage>
</organism>
<feature type="domain" description="Peptidase A1" evidence="9">
    <location>
        <begin position="150"/>
        <end position="492"/>
    </location>
</feature>
<evidence type="ECO:0000256" key="1">
    <source>
        <dbReference type="ARBA" id="ARBA00007447"/>
    </source>
</evidence>
<dbReference type="PRINTS" id="PR00792">
    <property type="entry name" value="PEPSIN"/>
</dbReference>
<keyword evidence="2" id="KW-0645">Protease</keyword>
<dbReference type="FunFam" id="2.40.70.10:FF:000013">
    <property type="entry name" value="Aspartyl protease AED1"/>
    <property type="match status" value="1"/>
</dbReference>
<dbReference type="PROSITE" id="PS51767">
    <property type="entry name" value="PEPTIDASE_A1"/>
    <property type="match status" value="1"/>
</dbReference>
<dbReference type="SUPFAM" id="SSF50630">
    <property type="entry name" value="Acid proteases"/>
    <property type="match status" value="1"/>
</dbReference>
<dbReference type="InterPro" id="IPR032799">
    <property type="entry name" value="TAXi_C"/>
</dbReference>
<dbReference type="Gene3D" id="2.40.70.10">
    <property type="entry name" value="Acid Proteases"/>
    <property type="match status" value="2"/>
</dbReference>
<dbReference type="OrthoDB" id="2747330at2759"/>
<dbReference type="PANTHER" id="PTHR13683">
    <property type="entry name" value="ASPARTYL PROTEASES"/>
    <property type="match status" value="1"/>
</dbReference>
<sequence length="496" mass="52292">MALPISSASFLISSFFISLCLFFSLEKGLALQAKQTHESTQSHRSQLRTYTVQLTSLLPASSCSPSSIVPNNEATLKVVHKHGPCSQLQAKPDHAQILQQDQTRVNSIHSRLSGKSVAATAAIDDDNPRYQEDSTTLPAKSGAVVSSGNYIVTVGLGTPKTDLSLIFDTGSDITWTQCEPCAKSCYNQKETIFDPSKSTSYANVSCNSADCSQLKSATGITPGCSSGTSTCIYGIQYGDQSFSVGYFGKERLTLTSSAVIDNVLFGCGQNNQGLFGGSAGLLGLGRNKLSIVEQTAQKYNRYFSYCLPSTSSSTGYLTLGNDRRASRSVKYTPLTTIPNGASFYGLQVLGISVGGKTLSISASIFQSAGTIIDSGTVITRLPPTAYGALSSEFQKQMSSFGYPKASALSILDTCYDLSGYNSVRIPTISFSFGGGATVVLDSTGVLFASKISQVCLAFAANGDDGDVAIFGNVQQKRLQVIYDIGGGKIGFGQGGC</sequence>
<evidence type="ECO:0000256" key="2">
    <source>
        <dbReference type="ARBA" id="ARBA00022670"/>
    </source>
</evidence>
<dbReference type="Proteomes" id="UP000237000">
    <property type="component" value="Unassembled WGS sequence"/>
</dbReference>
<keyword evidence="4" id="KW-0064">Aspartyl protease</keyword>
<dbReference type="STRING" id="63057.A0A2P5F9W1"/>
<reference evidence="11" key="1">
    <citation type="submission" date="2016-06" db="EMBL/GenBank/DDBJ databases">
        <title>Parallel loss of symbiosis genes in relatives of nitrogen-fixing non-legume Parasponia.</title>
        <authorList>
            <person name="Van Velzen R."/>
            <person name="Holmer R."/>
            <person name="Bu F."/>
            <person name="Rutten L."/>
            <person name="Van Zeijl A."/>
            <person name="Liu W."/>
            <person name="Santuari L."/>
            <person name="Cao Q."/>
            <person name="Sharma T."/>
            <person name="Shen D."/>
            <person name="Roswanjaya Y."/>
            <person name="Wardhani T."/>
            <person name="Kalhor M.S."/>
            <person name="Jansen J."/>
            <person name="Van den Hoogen J."/>
            <person name="Gungor B."/>
            <person name="Hartog M."/>
            <person name="Hontelez J."/>
            <person name="Verver J."/>
            <person name="Yang W.-C."/>
            <person name="Schijlen E."/>
            <person name="Repin R."/>
            <person name="Schilthuizen M."/>
            <person name="Schranz E."/>
            <person name="Heidstra R."/>
            <person name="Miyata K."/>
            <person name="Fedorova E."/>
            <person name="Kohlen W."/>
            <person name="Bisseling T."/>
            <person name="Smit S."/>
            <person name="Geurts R."/>
        </authorList>
    </citation>
    <scope>NUCLEOTIDE SEQUENCE [LARGE SCALE GENOMIC DNA]</scope>
    <source>
        <strain evidence="11">cv. RG33-2</strain>
    </source>
</reference>
<keyword evidence="11" id="KW-1185">Reference proteome</keyword>
<name>A0A2P5F9W1_TREOI</name>
<keyword evidence="6" id="KW-1015">Disulfide bond</keyword>
<dbReference type="Pfam" id="PF14543">
    <property type="entry name" value="TAXi_N"/>
    <property type="match status" value="1"/>
</dbReference>
<feature type="signal peptide" evidence="8">
    <location>
        <begin position="1"/>
        <end position="30"/>
    </location>
</feature>
<dbReference type="AlphaFoldDB" id="A0A2P5F9W1"/>
<evidence type="ECO:0000256" key="8">
    <source>
        <dbReference type="SAM" id="SignalP"/>
    </source>
</evidence>
<dbReference type="GO" id="GO:0006508">
    <property type="term" value="P:proteolysis"/>
    <property type="evidence" value="ECO:0007669"/>
    <property type="project" value="UniProtKB-KW"/>
</dbReference>
<evidence type="ECO:0000256" key="6">
    <source>
        <dbReference type="ARBA" id="ARBA00023157"/>
    </source>
</evidence>
<feature type="active site" evidence="7">
    <location>
        <position position="373"/>
    </location>
</feature>
<dbReference type="InterPro" id="IPR021109">
    <property type="entry name" value="Peptidase_aspartic_dom_sf"/>
</dbReference>
<proteinExistence type="inferred from homology"/>
<dbReference type="Pfam" id="PF14541">
    <property type="entry name" value="TAXi_C"/>
    <property type="match status" value="1"/>
</dbReference>
<accession>A0A2P5F9W1</accession>